<evidence type="ECO:0000256" key="11">
    <source>
        <dbReference type="ARBA" id="ARBA00030945"/>
    </source>
</evidence>
<dbReference type="Pfam" id="PF00012">
    <property type="entry name" value="HSP70"/>
    <property type="match status" value="2"/>
</dbReference>
<dbReference type="Gene3D" id="2.60.34.10">
    <property type="entry name" value="Substrate Binding Domain Of DNAk, Chain A, domain 1"/>
    <property type="match status" value="1"/>
</dbReference>
<keyword evidence="9" id="KW-0143">Chaperone</keyword>
<accession>A0AA41XCP2</accession>
<evidence type="ECO:0000256" key="12">
    <source>
        <dbReference type="ARBA" id="ARBA00033103"/>
    </source>
</evidence>
<dbReference type="PRINTS" id="PR00301">
    <property type="entry name" value="HEATSHOCK70"/>
</dbReference>
<evidence type="ECO:0000256" key="1">
    <source>
        <dbReference type="ARBA" id="ARBA00002290"/>
    </source>
</evidence>
<dbReference type="Gene3D" id="3.90.640.10">
    <property type="entry name" value="Actin, Chain A, domain 4"/>
    <property type="match status" value="1"/>
</dbReference>
<evidence type="ECO:0000256" key="4">
    <source>
        <dbReference type="ARBA" id="ARBA00017249"/>
    </source>
</evidence>
<organism evidence="14 15">
    <name type="scientific">Ectobacillus ponti</name>
    <dbReference type="NCBI Taxonomy" id="2961894"/>
    <lineage>
        <taxon>Bacteria</taxon>
        <taxon>Bacillati</taxon>
        <taxon>Bacillota</taxon>
        <taxon>Bacilli</taxon>
        <taxon>Bacillales</taxon>
        <taxon>Bacillaceae</taxon>
        <taxon>Ectobacillus</taxon>
    </lineage>
</organism>
<dbReference type="Proteomes" id="UP001156102">
    <property type="component" value="Unassembled WGS sequence"/>
</dbReference>
<evidence type="ECO:0000256" key="2">
    <source>
        <dbReference type="ARBA" id="ARBA00007381"/>
    </source>
</evidence>
<evidence type="ECO:0000256" key="5">
    <source>
        <dbReference type="ARBA" id="ARBA00022553"/>
    </source>
</evidence>
<proteinExistence type="inferred from homology"/>
<evidence type="ECO:0000256" key="8">
    <source>
        <dbReference type="ARBA" id="ARBA00023016"/>
    </source>
</evidence>
<comment type="caution">
    <text evidence="14">The sequence shown here is derived from an EMBL/GenBank/DDBJ whole genome shotgun (WGS) entry which is preliminary data.</text>
</comment>
<keyword evidence="8" id="KW-0346">Stress response</keyword>
<dbReference type="PANTHER" id="PTHR19375">
    <property type="entry name" value="HEAT SHOCK PROTEIN 70KDA"/>
    <property type="match status" value="1"/>
</dbReference>
<comment type="similarity">
    <text evidence="2 13">Belongs to the heat shock protein 70 family.</text>
</comment>
<keyword evidence="6 13" id="KW-0547">Nucleotide-binding</keyword>
<dbReference type="EMBL" id="JANCLT010000016">
    <property type="protein sequence ID" value="MCP8970909.1"/>
    <property type="molecule type" value="Genomic_DNA"/>
</dbReference>
<dbReference type="AlphaFoldDB" id="A0AA41XCP2"/>
<dbReference type="SUPFAM" id="SSF100920">
    <property type="entry name" value="Heat shock protein 70kD (HSP70), peptide-binding domain"/>
    <property type="match status" value="1"/>
</dbReference>
<gene>
    <name evidence="14" type="ORF">NK662_20525</name>
</gene>
<dbReference type="InterPro" id="IPR029047">
    <property type="entry name" value="HSP70_peptide-bd_sf"/>
</dbReference>
<keyword evidence="15" id="KW-1185">Reference proteome</keyword>
<dbReference type="Gene3D" id="3.30.420.40">
    <property type="match status" value="2"/>
</dbReference>
<evidence type="ECO:0000256" key="3">
    <source>
        <dbReference type="ARBA" id="ARBA00014415"/>
    </source>
</evidence>
<evidence type="ECO:0000313" key="15">
    <source>
        <dbReference type="Proteomes" id="UP001156102"/>
    </source>
</evidence>
<protein>
    <recommendedName>
        <fullName evidence="3">Chaperone protein DnaK</fullName>
    </recommendedName>
    <alternativeName>
        <fullName evidence="4">Chaperone protein dnaK</fullName>
    </alternativeName>
    <alternativeName>
        <fullName evidence="12">HSP70</fullName>
    </alternativeName>
    <alternativeName>
        <fullName evidence="11">Heat shock 70 kDa protein</fullName>
    </alternativeName>
    <alternativeName>
        <fullName evidence="10">Heat shock protein 70</fullName>
    </alternativeName>
</protein>
<evidence type="ECO:0000313" key="14">
    <source>
        <dbReference type="EMBL" id="MCP8970909.1"/>
    </source>
</evidence>
<evidence type="ECO:0000256" key="6">
    <source>
        <dbReference type="ARBA" id="ARBA00022741"/>
    </source>
</evidence>
<keyword evidence="7 13" id="KW-0067">ATP-binding</keyword>
<dbReference type="GO" id="GO:0005524">
    <property type="term" value="F:ATP binding"/>
    <property type="evidence" value="ECO:0007669"/>
    <property type="project" value="UniProtKB-KW"/>
</dbReference>
<sequence>MTKSKRYVGIDLGTTNSTVSIAELTASQQVQAKTLQVQQYDGHNMTFNEILPSTVYFDSDSIPYVGSYAKRMQCVEPEQVMSEVKRHIGDEVAWPINNENYAPEHISSFVLKKLKKTVEEKFFGEEVDGAVITVPANFNFQKQAKTKIAAELAGFNPDKIHMIPEPTAALIDFLHEENEKAPEHRALNLSTGPKTILVFDLGGGTCDVTIHRVTQGQDKRLRIEDLSISQYTELGGMNFDKEVHNYMLRKLLKQQGVSPKDMMIKYGSEISQVKAVLLDFAETAKMQFSRQVTAREEMLDISYYDQPGSFDQLKFSQTLFGVPAELMCELSITKQEMDQIIQPLLYKKHENDHENIEHPILNALSTAVMPLQAADIDHVFLVGGMTAFPAVRGRIYEIFGKKPTVATNPMYSVSRGAAIYHYYQDQEGIQLAQVSEERIYPQNVYIRVLKGTPVALIKKGDSIPYDKTFEQGFFVTGNEEYVSRMELSLFAGESPDDLAQQPLKNAVLEFENPVRVGSPLVLRVEVDKERNLSVKAWLKHDESEMIHVNVGVRKYTEEEKERINGKHMAMTK</sequence>
<dbReference type="GO" id="GO:0140662">
    <property type="term" value="F:ATP-dependent protein folding chaperone"/>
    <property type="evidence" value="ECO:0007669"/>
    <property type="project" value="InterPro"/>
</dbReference>
<dbReference type="SUPFAM" id="SSF53067">
    <property type="entry name" value="Actin-like ATPase domain"/>
    <property type="match status" value="2"/>
</dbReference>
<dbReference type="InterPro" id="IPR018181">
    <property type="entry name" value="Heat_shock_70_CS"/>
</dbReference>
<evidence type="ECO:0000256" key="10">
    <source>
        <dbReference type="ARBA" id="ARBA00030019"/>
    </source>
</evidence>
<dbReference type="FunFam" id="3.30.420.40:FF:000028">
    <property type="entry name" value="heat shock 70 kDa protein-like"/>
    <property type="match status" value="1"/>
</dbReference>
<dbReference type="InterPro" id="IPR013126">
    <property type="entry name" value="Hsp_70_fam"/>
</dbReference>
<name>A0AA41XCP2_9BACI</name>
<evidence type="ECO:0000256" key="13">
    <source>
        <dbReference type="RuleBase" id="RU003322"/>
    </source>
</evidence>
<evidence type="ECO:0000256" key="7">
    <source>
        <dbReference type="ARBA" id="ARBA00022840"/>
    </source>
</evidence>
<comment type="function">
    <text evidence="1">Acts as a chaperone.</text>
</comment>
<evidence type="ECO:0000256" key="9">
    <source>
        <dbReference type="ARBA" id="ARBA00023186"/>
    </source>
</evidence>
<dbReference type="PROSITE" id="PS00297">
    <property type="entry name" value="HSP70_1"/>
    <property type="match status" value="1"/>
</dbReference>
<dbReference type="InterPro" id="IPR043129">
    <property type="entry name" value="ATPase_NBD"/>
</dbReference>
<keyword evidence="5" id="KW-0597">Phosphoprotein</keyword>
<dbReference type="RefSeq" id="WP_254760836.1">
    <property type="nucleotide sequence ID" value="NZ_JANCLT010000016.1"/>
</dbReference>
<reference evidence="14" key="1">
    <citation type="submission" date="2022-07" db="EMBL/GenBank/DDBJ databases">
        <authorList>
            <person name="Li W.-J."/>
            <person name="Deng Q.-Q."/>
        </authorList>
    </citation>
    <scope>NUCLEOTIDE SEQUENCE</scope>
    <source>
        <strain evidence="14">SYSU M60031</strain>
    </source>
</reference>